<feature type="signal peptide" evidence="1">
    <location>
        <begin position="1"/>
        <end position="21"/>
    </location>
</feature>
<accession>A0ABT8CST3</accession>
<evidence type="ECO:0000256" key="1">
    <source>
        <dbReference type="SAM" id="SignalP"/>
    </source>
</evidence>
<name>A0ABT8CST3_9FLAO</name>
<dbReference type="Gene3D" id="3.10.20.310">
    <property type="entry name" value="membrane protein fhac"/>
    <property type="match status" value="1"/>
</dbReference>
<feature type="chain" id="PRO_5047177945" description="Outer membrane protein/protective antigen OMA87" evidence="1">
    <location>
        <begin position="22"/>
        <end position="619"/>
    </location>
</feature>
<protein>
    <recommendedName>
        <fullName evidence="4">Outer membrane protein/protective antigen OMA87</fullName>
    </recommendedName>
</protein>
<dbReference type="Proteomes" id="UP001242368">
    <property type="component" value="Unassembled WGS sequence"/>
</dbReference>
<sequence length="619" mass="72088">MSKRKLFLWCFTMLFCLGMYAQQNDSVPEKTELEKKTDIKILQDYSKSNKSKFGKFIHKTLFRKRSSESQTRLQAVRQKEIDYDYDKHQGKIIRNIKIVTMDPFGHSVIDSTRTPTKRAEIIGNKLHLKTKQFTIRNILLFKKNQPLDSLKLKESERLIRQQRYIRSVIVKPIPIEGSNDSIDVSIRVLDTWSIYPNGSLSTSTARLRVTSQNFAGLGHYFSNQYTTRFKEGRHGYNSQYQINNISNTFINTGLYYNRDLDKNVSKGIYAERNFYSPLAKWAGGISINDTYYKDSIPNLIIEKDKQDIKYTYYDIWAGRSFHLFDKYKDVKIRTNLITSIRYYNQNYKQTPQIEFDPEQFYSDQQMVLATIGVSSINYVQDKYIFNYDRIEDVAVGKIISVVGGLHYKNGIRRPYLGSKVSIGKYTRSGYFGGEIQWGTYFNGNNLEQSVIRLEGIYFSRLWEWGNWKFRQFINPEIVYGYNRLNYAKDRISLNGSNGINGFDSYTLWGTKKVVLNFQLQSYAPTEVLGFRFSPFLSATMAFMGDENNAFVKKDMYSKIGLGILITNDYLVFNNIQLSIAFYPRIPGDGSNIIKTNNLRNSNFDLQNFNFGKPTTVPFQ</sequence>
<evidence type="ECO:0000313" key="2">
    <source>
        <dbReference type="EMBL" id="MDN3707567.1"/>
    </source>
</evidence>
<keyword evidence="3" id="KW-1185">Reference proteome</keyword>
<dbReference type="EMBL" id="JAUFQU010000001">
    <property type="protein sequence ID" value="MDN3707567.1"/>
    <property type="molecule type" value="Genomic_DNA"/>
</dbReference>
<dbReference type="RefSeq" id="WP_290363540.1">
    <property type="nucleotide sequence ID" value="NZ_JAUFQU010000001.1"/>
</dbReference>
<proteinExistence type="predicted"/>
<keyword evidence="1" id="KW-0732">Signal</keyword>
<evidence type="ECO:0000313" key="3">
    <source>
        <dbReference type="Proteomes" id="UP001242368"/>
    </source>
</evidence>
<comment type="caution">
    <text evidence="2">The sequence shown here is derived from an EMBL/GenBank/DDBJ whole genome shotgun (WGS) entry which is preliminary data.</text>
</comment>
<organism evidence="2 3">
    <name type="scientific">Paenimyroides ceti</name>
    <dbReference type="NCBI Taxonomy" id="395087"/>
    <lineage>
        <taxon>Bacteria</taxon>
        <taxon>Pseudomonadati</taxon>
        <taxon>Bacteroidota</taxon>
        <taxon>Flavobacteriia</taxon>
        <taxon>Flavobacteriales</taxon>
        <taxon>Flavobacteriaceae</taxon>
        <taxon>Paenimyroides</taxon>
    </lineage>
</organism>
<reference evidence="3" key="1">
    <citation type="journal article" date="2019" name="Int. J. Syst. Evol. Microbiol.">
        <title>The Global Catalogue of Microorganisms (GCM) 10K type strain sequencing project: providing services to taxonomists for standard genome sequencing and annotation.</title>
        <authorList>
            <consortium name="The Broad Institute Genomics Platform"/>
            <consortium name="The Broad Institute Genome Sequencing Center for Infectious Disease"/>
            <person name="Wu L."/>
            <person name="Ma J."/>
        </authorList>
    </citation>
    <scope>NUCLEOTIDE SEQUENCE [LARGE SCALE GENOMIC DNA]</scope>
    <source>
        <strain evidence="3">CECT 7184</strain>
    </source>
</reference>
<evidence type="ECO:0008006" key="4">
    <source>
        <dbReference type="Google" id="ProtNLM"/>
    </source>
</evidence>
<gene>
    <name evidence="2" type="ORF">QW060_10525</name>
</gene>